<dbReference type="Proteomes" id="UP001479436">
    <property type="component" value="Unassembled WGS sequence"/>
</dbReference>
<dbReference type="PANTHER" id="PTHR10695:SF46">
    <property type="entry name" value="BIFUNCTIONAL COENZYME A SYNTHASE-RELATED"/>
    <property type="match status" value="1"/>
</dbReference>
<name>A0ABR2W7L2_9FUNG</name>
<dbReference type="Pfam" id="PF01467">
    <property type="entry name" value="CTP_transf_like"/>
    <property type="match status" value="1"/>
</dbReference>
<accession>A0ABR2W7L2</accession>
<comment type="caution">
    <text evidence="2">The sequence shown here is derived from an EMBL/GenBank/DDBJ whole genome shotgun (WGS) entry which is preliminary data.</text>
</comment>
<dbReference type="SUPFAM" id="SSF52374">
    <property type="entry name" value="Nucleotidylyl transferase"/>
    <property type="match status" value="1"/>
</dbReference>
<organism evidence="2 3">
    <name type="scientific">Basidiobolus ranarum</name>
    <dbReference type="NCBI Taxonomy" id="34480"/>
    <lineage>
        <taxon>Eukaryota</taxon>
        <taxon>Fungi</taxon>
        <taxon>Fungi incertae sedis</taxon>
        <taxon>Zoopagomycota</taxon>
        <taxon>Entomophthoromycotina</taxon>
        <taxon>Basidiobolomycetes</taxon>
        <taxon>Basidiobolales</taxon>
        <taxon>Basidiobolaceae</taxon>
        <taxon>Basidiobolus</taxon>
    </lineage>
</organism>
<keyword evidence="3" id="KW-1185">Reference proteome</keyword>
<evidence type="ECO:0000313" key="2">
    <source>
        <dbReference type="EMBL" id="KAK9722383.1"/>
    </source>
</evidence>
<protein>
    <recommendedName>
        <fullName evidence="1">Cytidyltransferase-like domain-containing protein</fullName>
    </recommendedName>
</protein>
<proteinExistence type="predicted"/>
<dbReference type="PANTHER" id="PTHR10695">
    <property type="entry name" value="DEPHOSPHO-COA KINASE-RELATED"/>
    <property type="match status" value="1"/>
</dbReference>
<dbReference type="InterPro" id="IPR014729">
    <property type="entry name" value="Rossmann-like_a/b/a_fold"/>
</dbReference>
<gene>
    <name evidence="2" type="ORF">K7432_002688</name>
</gene>
<dbReference type="EMBL" id="JASJQH010006950">
    <property type="protein sequence ID" value="KAK9722383.1"/>
    <property type="molecule type" value="Genomic_DNA"/>
</dbReference>
<sequence>MTEHVLLYLQLLKLTAIEDFVLKLVHDTIKSTSKSLTILVDCPETTQTAVWEEVQELLSILYVKAAKTTQEFRKPLLEVDVLFKDWCGYNVLLERNKSYDCWVASRKHEQILAYYNSQREEAGLDLVTIYSIPEEEAGIDIELTANSKKRYRPEEKHYPNVAVGGTFDHLHVGHKILLTMGAWLSEKRLICGVAGTEMLGKKEYANLVQSLDIRIEHVRKFLNRVKRGLVYEIVPIHDTYGPTSKDPDIQAIVVSKETLTGAYEINRERSKRDFEELEIKIIQVISKSSRALAKNELRNLQISSAQIREYLHSHPEKYPCTE</sequence>
<feature type="domain" description="Cytidyltransferase-like" evidence="1">
    <location>
        <begin position="163"/>
        <end position="309"/>
    </location>
</feature>
<dbReference type="Gene3D" id="3.40.50.620">
    <property type="entry name" value="HUPs"/>
    <property type="match status" value="1"/>
</dbReference>
<dbReference type="NCBIfam" id="NF001985">
    <property type="entry name" value="PRK00777.1"/>
    <property type="match status" value="1"/>
</dbReference>
<evidence type="ECO:0000259" key="1">
    <source>
        <dbReference type="Pfam" id="PF01467"/>
    </source>
</evidence>
<dbReference type="InterPro" id="IPR004821">
    <property type="entry name" value="Cyt_trans-like"/>
</dbReference>
<reference evidence="2 3" key="1">
    <citation type="submission" date="2023-04" db="EMBL/GenBank/DDBJ databases">
        <title>Genome of Basidiobolus ranarum AG-B5.</title>
        <authorList>
            <person name="Stajich J.E."/>
            <person name="Carter-House D."/>
            <person name="Gryganskyi A."/>
        </authorList>
    </citation>
    <scope>NUCLEOTIDE SEQUENCE [LARGE SCALE GENOMIC DNA]</scope>
    <source>
        <strain evidence="2 3">AG-B5</strain>
    </source>
</reference>
<evidence type="ECO:0000313" key="3">
    <source>
        <dbReference type="Proteomes" id="UP001479436"/>
    </source>
</evidence>